<gene>
    <name evidence="1" type="ORF">GWR21_09635</name>
</gene>
<protein>
    <submittedName>
        <fullName evidence="1">Uncharacterized protein</fullName>
    </submittedName>
</protein>
<name>A0A6B9ZQN4_9BACT</name>
<accession>A0A6B9ZQN4</accession>
<dbReference type="EMBL" id="CP048113">
    <property type="protein sequence ID" value="QHS63975.1"/>
    <property type="molecule type" value="Genomic_DNA"/>
</dbReference>
<sequence>MAGHFEKIQEAALPADAFKYLNGPAIIYPFLRRHVYSLICKAGLGAMMLPAVSFQPR</sequence>
<dbReference type="AlphaFoldDB" id="A0A6B9ZQN4"/>
<organism evidence="1 2">
    <name type="scientific">Chitinophaga agri</name>
    <dbReference type="NCBI Taxonomy" id="2703787"/>
    <lineage>
        <taxon>Bacteria</taxon>
        <taxon>Pseudomonadati</taxon>
        <taxon>Bacteroidota</taxon>
        <taxon>Chitinophagia</taxon>
        <taxon>Chitinophagales</taxon>
        <taxon>Chitinophagaceae</taxon>
        <taxon>Chitinophaga</taxon>
    </lineage>
</organism>
<dbReference type="KEGG" id="chih:GWR21_09635"/>
<proteinExistence type="predicted"/>
<reference evidence="1 2" key="1">
    <citation type="submission" date="2020-01" db="EMBL/GenBank/DDBJ databases">
        <title>Complete genome sequence of Chitinophaga sp. H33E-04 isolated from quinoa roots.</title>
        <authorList>
            <person name="Weon H.-Y."/>
            <person name="Lee S.A."/>
        </authorList>
    </citation>
    <scope>NUCLEOTIDE SEQUENCE [LARGE SCALE GENOMIC DNA]</scope>
    <source>
        <strain evidence="1 2">H33E-04</strain>
    </source>
</reference>
<evidence type="ECO:0000313" key="1">
    <source>
        <dbReference type="EMBL" id="QHS63975.1"/>
    </source>
</evidence>
<evidence type="ECO:0000313" key="2">
    <source>
        <dbReference type="Proteomes" id="UP000476411"/>
    </source>
</evidence>
<dbReference type="Proteomes" id="UP000476411">
    <property type="component" value="Chromosome"/>
</dbReference>
<keyword evidence="2" id="KW-1185">Reference proteome</keyword>
<dbReference type="SUPFAM" id="SSF54611">
    <property type="entry name" value="SecB-like"/>
    <property type="match status" value="1"/>
</dbReference>
<dbReference type="Gene3D" id="3.10.420.10">
    <property type="entry name" value="SecB-like"/>
    <property type="match status" value="1"/>
</dbReference>
<dbReference type="InterPro" id="IPR035958">
    <property type="entry name" value="SecB-like_sf"/>
</dbReference>